<dbReference type="EMBL" id="VCMV01000004">
    <property type="protein sequence ID" value="KAB0268620.1"/>
    <property type="molecule type" value="Genomic_DNA"/>
</dbReference>
<evidence type="ECO:0000313" key="10">
    <source>
        <dbReference type="EMBL" id="KAB0268620.1"/>
    </source>
</evidence>
<comment type="similarity">
    <text evidence="3">Belongs to the glycosyl hydrolase 16 family.</text>
</comment>
<dbReference type="InterPro" id="IPR001343">
    <property type="entry name" value="Hemolysn_Ca-bd"/>
</dbReference>
<dbReference type="GO" id="GO:0005509">
    <property type="term" value="F:calcium ion binding"/>
    <property type="evidence" value="ECO:0007669"/>
    <property type="project" value="InterPro"/>
</dbReference>
<feature type="active site" description="Nucleophile" evidence="8">
    <location>
        <position position="124"/>
    </location>
</feature>
<dbReference type="Pfam" id="PF00353">
    <property type="entry name" value="HemolysinCabind"/>
    <property type="match status" value="2"/>
</dbReference>
<comment type="caution">
    <text evidence="10">The sequence shown here is derived from an EMBL/GenBank/DDBJ whole genome shotgun (WGS) entry which is preliminary data.</text>
</comment>
<evidence type="ECO:0000256" key="8">
    <source>
        <dbReference type="PIRSR" id="PIRSR608264-1"/>
    </source>
</evidence>
<accession>A0A5N3PFW7</accession>
<reference evidence="10 11" key="1">
    <citation type="journal article" date="2019" name="Microorganisms">
        <title>Genome Insights into the Novel Species Microvirga brassicacearum, a Rapeseed Endophyte with Biotechnological Potential.</title>
        <authorList>
            <person name="Jimenez-Gomez A."/>
            <person name="Saati-Santamaria Z."/>
            <person name="Igual J.M."/>
            <person name="Rivas R."/>
            <person name="Mateos P.F."/>
            <person name="Garcia-Fraile P."/>
        </authorList>
    </citation>
    <scope>NUCLEOTIDE SEQUENCE [LARGE SCALE GENOMIC DNA]</scope>
    <source>
        <strain evidence="10 11">CDVBN77</strain>
    </source>
</reference>
<comment type="cofactor">
    <cofactor evidence="1">
        <name>Ca(2+)</name>
        <dbReference type="ChEBI" id="CHEBI:29108"/>
    </cofactor>
</comment>
<dbReference type="PROSITE" id="PS51762">
    <property type="entry name" value="GH16_2"/>
    <property type="match status" value="1"/>
</dbReference>
<evidence type="ECO:0000259" key="9">
    <source>
        <dbReference type="PROSITE" id="PS51762"/>
    </source>
</evidence>
<proteinExistence type="inferred from homology"/>
<evidence type="ECO:0000256" key="6">
    <source>
        <dbReference type="ARBA" id="ARBA00022801"/>
    </source>
</evidence>
<evidence type="ECO:0000256" key="3">
    <source>
        <dbReference type="ARBA" id="ARBA00006865"/>
    </source>
</evidence>
<keyword evidence="4" id="KW-0964">Secreted</keyword>
<dbReference type="Proteomes" id="UP000325684">
    <property type="component" value="Unassembled WGS sequence"/>
</dbReference>
<dbReference type="OrthoDB" id="9809583at2"/>
<dbReference type="InterPro" id="IPR050557">
    <property type="entry name" value="RTX_toxin/Mannuronan_C5-epim"/>
</dbReference>
<keyword evidence="6 10" id="KW-0378">Hydrolase</keyword>
<dbReference type="InterPro" id="IPR008264">
    <property type="entry name" value="Beta_glucanase"/>
</dbReference>
<dbReference type="AlphaFoldDB" id="A0A5N3PFW7"/>
<dbReference type="SUPFAM" id="SSF51120">
    <property type="entry name" value="beta-Roll"/>
    <property type="match status" value="1"/>
</dbReference>
<dbReference type="Pfam" id="PF08548">
    <property type="entry name" value="Peptidase_M10_C"/>
    <property type="match status" value="1"/>
</dbReference>
<feature type="domain" description="GH16" evidence="9">
    <location>
        <begin position="1"/>
        <end position="244"/>
    </location>
</feature>
<name>A0A5N3PFW7_9HYPH</name>
<keyword evidence="5" id="KW-0677">Repeat</keyword>
<keyword evidence="11" id="KW-1185">Reference proteome</keyword>
<dbReference type="PRINTS" id="PR00737">
    <property type="entry name" value="GLHYDRLASE16"/>
</dbReference>
<sequence length="454" mass="49170">MSTPTGATKTLFADNFSTNGKIDSTKWDFNHWTQDNNKSFYGNTQQRQVLPSASDGVLHLLLDTYNPSDPKGKTFLGSEAITKQTFSLSNGGIAFEAKARFVEEQRGIIGGFFTFAGPAEHHDEIDFEALSNTNTKIQTNIYHDEGLWEGHPQSFPVTGSLTDFHTYRIEWLPNAVRWLVDGKLVRTETKLVPDKAMAMHLNIWGPPSDWPTGDSSLVPVGSAGQNKQYRFDVDSVKVEQLSSALGTDGADRLMGTAKNDWIDGGHGHDRLYGGHGNDTLSGGSANDAPWWLGAGNDTLHGQNGNDKLSGGGGDDGLLGGAGNDTLYGDAGRDKLTGGAGADNLRGGSEADTFSFTSIRHSTVDAANRDTIGDFSRKQGDKINLSAIDANLLRKGNQAFSFIKQSEFHQKAGELRYEKVAGKTYIYGDVDGDGVSDFSIELKSLHTISKSYFIL</sequence>
<dbReference type="RefSeq" id="WP_150942356.1">
    <property type="nucleotide sequence ID" value="NZ_VCMV01000004.1"/>
</dbReference>
<evidence type="ECO:0000256" key="2">
    <source>
        <dbReference type="ARBA" id="ARBA00004613"/>
    </source>
</evidence>
<feature type="active site" description="Proton donor" evidence="8">
    <location>
        <position position="128"/>
    </location>
</feature>
<evidence type="ECO:0000256" key="1">
    <source>
        <dbReference type="ARBA" id="ARBA00001913"/>
    </source>
</evidence>
<keyword evidence="7" id="KW-0326">Glycosidase</keyword>
<dbReference type="Gene3D" id="2.60.120.200">
    <property type="match status" value="1"/>
</dbReference>
<dbReference type="Gene3D" id="2.150.10.10">
    <property type="entry name" value="Serralysin-like metalloprotease, C-terminal"/>
    <property type="match status" value="2"/>
</dbReference>
<gene>
    <name evidence="10" type="ORF">FEZ63_04030</name>
</gene>
<organism evidence="10 11">
    <name type="scientific">Microvirga brassicacearum</name>
    <dbReference type="NCBI Taxonomy" id="2580413"/>
    <lineage>
        <taxon>Bacteria</taxon>
        <taxon>Pseudomonadati</taxon>
        <taxon>Pseudomonadota</taxon>
        <taxon>Alphaproteobacteria</taxon>
        <taxon>Hyphomicrobiales</taxon>
        <taxon>Methylobacteriaceae</taxon>
        <taxon>Microvirga</taxon>
    </lineage>
</organism>
<dbReference type="GO" id="GO:0004553">
    <property type="term" value="F:hydrolase activity, hydrolyzing O-glycosyl compounds"/>
    <property type="evidence" value="ECO:0007669"/>
    <property type="project" value="InterPro"/>
</dbReference>
<evidence type="ECO:0000256" key="5">
    <source>
        <dbReference type="ARBA" id="ARBA00022737"/>
    </source>
</evidence>
<dbReference type="InterPro" id="IPR013320">
    <property type="entry name" value="ConA-like_dom_sf"/>
</dbReference>
<dbReference type="InterPro" id="IPR018511">
    <property type="entry name" value="Hemolysin-typ_Ca-bd_CS"/>
</dbReference>
<dbReference type="PRINTS" id="PR00313">
    <property type="entry name" value="CABNDNGRPT"/>
</dbReference>
<protein>
    <submittedName>
        <fullName evidence="10">Glycosyl hydrolase family protein</fullName>
    </submittedName>
</protein>
<comment type="subcellular location">
    <subcellularLocation>
        <location evidence="2">Secreted</location>
    </subcellularLocation>
</comment>
<dbReference type="SUPFAM" id="SSF49899">
    <property type="entry name" value="Concanavalin A-like lectins/glucanases"/>
    <property type="match status" value="1"/>
</dbReference>
<dbReference type="GO" id="GO:0005975">
    <property type="term" value="P:carbohydrate metabolic process"/>
    <property type="evidence" value="ECO:0007669"/>
    <property type="project" value="InterPro"/>
</dbReference>
<dbReference type="PANTHER" id="PTHR38340">
    <property type="entry name" value="S-LAYER PROTEIN"/>
    <property type="match status" value="1"/>
</dbReference>
<evidence type="ECO:0000256" key="7">
    <source>
        <dbReference type="ARBA" id="ARBA00023295"/>
    </source>
</evidence>
<dbReference type="InterPro" id="IPR011049">
    <property type="entry name" value="Serralysin-like_metalloprot_C"/>
</dbReference>
<evidence type="ECO:0000313" key="11">
    <source>
        <dbReference type="Proteomes" id="UP000325684"/>
    </source>
</evidence>
<dbReference type="PANTHER" id="PTHR38340:SF1">
    <property type="entry name" value="S-LAYER PROTEIN"/>
    <property type="match status" value="1"/>
</dbReference>
<dbReference type="InterPro" id="IPR000757">
    <property type="entry name" value="Beta-glucanase-like"/>
</dbReference>
<dbReference type="Pfam" id="PF00722">
    <property type="entry name" value="Glyco_hydro_16"/>
    <property type="match status" value="1"/>
</dbReference>
<dbReference type="PROSITE" id="PS00330">
    <property type="entry name" value="HEMOLYSIN_CALCIUM"/>
    <property type="match status" value="2"/>
</dbReference>
<dbReference type="GO" id="GO:0005615">
    <property type="term" value="C:extracellular space"/>
    <property type="evidence" value="ECO:0007669"/>
    <property type="project" value="InterPro"/>
</dbReference>
<dbReference type="CDD" id="cd00413">
    <property type="entry name" value="Glyco_hydrolase_16"/>
    <property type="match status" value="1"/>
</dbReference>
<evidence type="ECO:0000256" key="4">
    <source>
        <dbReference type="ARBA" id="ARBA00022525"/>
    </source>
</evidence>
<dbReference type="InterPro" id="IPR013858">
    <property type="entry name" value="Peptidase_M10B_C"/>
</dbReference>